<dbReference type="Gene3D" id="3.40.50.300">
    <property type="entry name" value="P-loop containing nucleotide triphosphate hydrolases"/>
    <property type="match status" value="1"/>
</dbReference>
<dbReference type="InterPro" id="IPR027417">
    <property type="entry name" value="P-loop_NTPase"/>
</dbReference>
<organism evidence="1">
    <name type="scientific">Stegastes partitus</name>
    <name type="common">bicolor damselfish</name>
    <dbReference type="NCBI Taxonomy" id="144197"/>
    <lineage>
        <taxon>Eukaryota</taxon>
        <taxon>Metazoa</taxon>
        <taxon>Chordata</taxon>
        <taxon>Craniata</taxon>
        <taxon>Vertebrata</taxon>
        <taxon>Euteleostomi</taxon>
        <taxon>Actinopterygii</taxon>
        <taxon>Neopterygii</taxon>
        <taxon>Teleostei</taxon>
        <taxon>Neoteleostei</taxon>
        <taxon>Acanthomorphata</taxon>
        <taxon>Ovalentaria</taxon>
        <taxon>Pomacentridae</taxon>
        <taxon>Stegastes</taxon>
    </lineage>
</organism>
<evidence type="ECO:0000313" key="1">
    <source>
        <dbReference type="Ensembl" id="ENSSPAP00000027168.1"/>
    </source>
</evidence>
<dbReference type="Ensembl" id="ENSSPAT00000027612.1">
    <property type="protein sequence ID" value="ENSSPAP00000027168.1"/>
    <property type="gene ID" value="ENSSPAG00000020488.1"/>
</dbReference>
<dbReference type="STRING" id="144197.ENSSPAP00000027168"/>
<proteinExistence type="predicted"/>
<reference evidence="1" key="1">
    <citation type="submission" date="2023-09" db="UniProtKB">
        <authorList>
            <consortium name="Ensembl"/>
        </authorList>
    </citation>
    <scope>IDENTIFICATION</scope>
</reference>
<sequence>MDAMMSMIYTWLENLVKFEESHGVNNTLHTKIVLKSDHKEEEEAHILIVEGFLLYSNRPLINMLNQCHFFPIPHEEYKKRRCYRNYTVAPANYGSPSKPLIHPTYHKIDVFFLIMVVQHLQSTSSSILSMYMLDVM</sequence>
<accession>A0A3B5B0M9</accession>
<evidence type="ECO:0008006" key="2">
    <source>
        <dbReference type="Google" id="ProtNLM"/>
    </source>
</evidence>
<protein>
    <recommendedName>
        <fullName evidence="2">Muscle-specific beta 1 integrin binding protein 2</fullName>
    </recommendedName>
</protein>
<dbReference type="GeneTree" id="ENSGT00940000159842"/>
<dbReference type="AlphaFoldDB" id="A0A3B5B0M9"/>
<name>A0A3B5B0M9_9TELE</name>